<dbReference type="KEGG" id="ttq:NIES37_02330"/>
<reference evidence="1 2" key="1">
    <citation type="submission" date="2017-06" db="EMBL/GenBank/DDBJ databases">
        <title>Genome sequencing of cyanobaciteial culture collection at National Institute for Environmental Studies (NIES).</title>
        <authorList>
            <person name="Hirose Y."/>
            <person name="Shimura Y."/>
            <person name="Fujisawa T."/>
            <person name="Nakamura Y."/>
            <person name="Kawachi M."/>
        </authorList>
    </citation>
    <scope>NUCLEOTIDE SEQUENCE [LARGE SCALE GENOMIC DNA]</scope>
    <source>
        <strain evidence="1 2">NIES-37</strain>
    </source>
</reference>
<gene>
    <name evidence="1" type="ORF">NIES37_02330</name>
</gene>
<dbReference type="SUPFAM" id="SSF50630">
    <property type="entry name" value="Acid proteases"/>
    <property type="match status" value="1"/>
</dbReference>
<dbReference type="EMBL" id="AP018248">
    <property type="protein sequence ID" value="BAY96302.1"/>
    <property type="molecule type" value="Genomic_DNA"/>
</dbReference>
<sequence>MKNARSIRMLAINLAVLAFLPSLLFLAFWHRATAEDLGSCFMVTSSGRTISLGKLCGVTPPDNGVFRVPIKRRIGKTPVIDVTFNQRQTFEMILDTGASSTLITLKMAANLQLQPTGKINAQIADGTVVQFLTSQIKDIAVGGAVANNIEVAIAPKASIGLLGHDFFDNYDIKILEKEVEFRQR</sequence>
<proteinExistence type="predicted"/>
<protein>
    <recommendedName>
        <fullName evidence="3">Peptidase A2 domain-containing protein</fullName>
    </recommendedName>
</protein>
<evidence type="ECO:0000313" key="1">
    <source>
        <dbReference type="EMBL" id="BAY96302.1"/>
    </source>
</evidence>
<name>A0A1Z4MS85_9CYAN</name>
<dbReference type="InterPro" id="IPR021109">
    <property type="entry name" value="Peptidase_aspartic_dom_sf"/>
</dbReference>
<dbReference type="InterPro" id="IPR034122">
    <property type="entry name" value="Retropepsin-like_bacterial"/>
</dbReference>
<evidence type="ECO:0008006" key="3">
    <source>
        <dbReference type="Google" id="ProtNLM"/>
    </source>
</evidence>
<evidence type="ECO:0000313" key="2">
    <source>
        <dbReference type="Proteomes" id="UP000218785"/>
    </source>
</evidence>
<dbReference type="PROSITE" id="PS00141">
    <property type="entry name" value="ASP_PROTEASE"/>
    <property type="match status" value="1"/>
</dbReference>
<dbReference type="AlphaFoldDB" id="A0A1Z4MS85"/>
<organism evidence="1 2">
    <name type="scientific">Tolypothrix tenuis PCC 7101</name>
    <dbReference type="NCBI Taxonomy" id="231146"/>
    <lineage>
        <taxon>Bacteria</taxon>
        <taxon>Bacillati</taxon>
        <taxon>Cyanobacteriota</taxon>
        <taxon>Cyanophyceae</taxon>
        <taxon>Nostocales</taxon>
        <taxon>Tolypothrichaceae</taxon>
        <taxon>Tolypothrix</taxon>
    </lineage>
</organism>
<dbReference type="RefSeq" id="WP_096573534.1">
    <property type="nucleotide sequence ID" value="NZ_CAWNJS010000001.1"/>
</dbReference>
<dbReference type="GO" id="GO:0004190">
    <property type="term" value="F:aspartic-type endopeptidase activity"/>
    <property type="evidence" value="ECO:0007669"/>
    <property type="project" value="InterPro"/>
</dbReference>
<dbReference type="Pfam" id="PF13975">
    <property type="entry name" value="gag-asp_proteas"/>
    <property type="match status" value="1"/>
</dbReference>
<dbReference type="GO" id="GO:0006508">
    <property type="term" value="P:proteolysis"/>
    <property type="evidence" value="ECO:0007669"/>
    <property type="project" value="InterPro"/>
</dbReference>
<dbReference type="InterPro" id="IPR001969">
    <property type="entry name" value="Aspartic_peptidase_AS"/>
</dbReference>
<dbReference type="Proteomes" id="UP000218785">
    <property type="component" value="Chromosome"/>
</dbReference>
<keyword evidence="2" id="KW-1185">Reference proteome</keyword>
<dbReference type="CDD" id="cd05483">
    <property type="entry name" value="retropepsin_like_bacteria"/>
    <property type="match status" value="1"/>
</dbReference>
<accession>A0A1Z4MS85</accession>
<dbReference type="Gene3D" id="2.40.70.10">
    <property type="entry name" value="Acid Proteases"/>
    <property type="match status" value="1"/>
</dbReference>